<dbReference type="EMBL" id="CP012333">
    <property type="protein sequence ID" value="AKV00855.1"/>
    <property type="molecule type" value="Genomic_DNA"/>
</dbReference>
<comment type="similarity">
    <text evidence="2">Belongs to the tRNA methyltransferase O family.</text>
</comment>
<dbReference type="AlphaFoldDB" id="A0A0K1Q626"/>
<accession>A0A0K1Q626</accession>
<evidence type="ECO:0000256" key="1">
    <source>
        <dbReference type="ARBA" id="ARBA00022691"/>
    </source>
</evidence>
<dbReference type="PATRIC" id="fig|1391654.3.peg.7629"/>
<keyword evidence="1" id="KW-0949">S-adenosyl-L-methionine</keyword>
<dbReference type="KEGG" id="llu:AKJ09_07518"/>
<evidence type="ECO:0000259" key="3">
    <source>
        <dbReference type="PROSITE" id="PS51668"/>
    </source>
</evidence>
<dbReference type="STRING" id="1391654.AKJ09_07518"/>
<proteinExistence type="inferred from homology"/>
<dbReference type="RefSeq" id="WP_146652066.1">
    <property type="nucleotide sequence ID" value="NZ_CP012333.1"/>
</dbReference>
<feature type="domain" description="TsaA-like" evidence="3">
    <location>
        <begin position="9"/>
        <end position="142"/>
    </location>
</feature>
<dbReference type="InterPro" id="IPR023368">
    <property type="entry name" value="UPF0066_cons_site"/>
</dbReference>
<dbReference type="SUPFAM" id="SSF118196">
    <property type="entry name" value="YaeB-like"/>
    <property type="match status" value="1"/>
</dbReference>
<dbReference type="InterPro" id="IPR036414">
    <property type="entry name" value="YaeB_N_sf"/>
</dbReference>
<dbReference type="PROSITE" id="PS51668">
    <property type="entry name" value="TSAA_2"/>
    <property type="match status" value="1"/>
</dbReference>
<dbReference type="PROSITE" id="PS01318">
    <property type="entry name" value="TSAA_1"/>
    <property type="match status" value="1"/>
</dbReference>
<dbReference type="Gene3D" id="2.40.30.70">
    <property type="entry name" value="YaeB-like"/>
    <property type="match status" value="1"/>
</dbReference>
<dbReference type="PANTHER" id="PTHR12818">
    <property type="entry name" value="TRNA (ADENINE(37)-N6)-METHYLTRANSFERASE"/>
    <property type="match status" value="1"/>
</dbReference>
<dbReference type="InterPro" id="IPR023370">
    <property type="entry name" value="TrmO-like_N"/>
</dbReference>
<gene>
    <name evidence="4" type="ORF">AKJ09_07518</name>
</gene>
<name>A0A0K1Q626_9BACT</name>
<evidence type="ECO:0000313" key="5">
    <source>
        <dbReference type="Proteomes" id="UP000064967"/>
    </source>
</evidence>
<dbReference type="Pfam" id="PF01980">
    <property type="entry name" value="TrmO_N"/>
    <property type="match status" value="1"/>
</dbReference>
<dbReference type="OrthoDB" id="9804309at2"/>
<organism evidence="4 5">
    <name type="scientific">Labilithrix luteola</name>
    <dbReference type="NCBI Taxonomy" id="1391654"/>
    <lineage>
        <taxon>Bacteria</taxon>
        <taxon>Pseudomonadati</taxon>
        <taxon>Myxococcota</taxon>
        <taxon>Polyangia</taxon>
        <taxon>Polyangiales</taxon>
        <taxon>Labilitrichaceae</taxon>
        <taxon>Labilithrix</taxon>
    </lineage>
</organism>
<protein>
    <recommendedName>
        <fullName evidence="3">TsaA-like domain-containing protein</fullName>
    </recommendedName>
</protein>
<dbReference type="NCBIfam" id="TIGR00104">
    <property type="entry name" value="tRNA_TsaA"/>
    <property type="match status" value="1"/>
</dbReference>
<dbReference type="CDD" id="cd09281">
    <property type="entry name" value="UPF0066"/>
    <property type="match status" value="1"/>
</dbReference>
<dbReference type="PANTHER" id="PTHR12818:SF0">
    <property type="entry name" value="TRNA (ADENINE(37)-N6)-METHYLTRANSFERASE"/>
    <property type="match status" value="1"/>
</dbReference>
<dbReference type="InterPro" id="IPR036413">
    <property type="entry name" value="YaeB-like_sf"/>
</dbReference>
<dbReference type="Proteomes" id="UP000064967">
    <property type="component" value="Chromosome"/>
</dbReference>
<evidence type="ECO:0000313" key="4">
    <source>
        <dbReference type="EMBL" id="AKV00855.1"/>
    </source>
</evidence>
<keyword evidence="5" id="KW-1185">Reference proteome</keyword>
<dbReference type="InterPro" id="IPR040372">
    <property type="entry name" value="YaeB-like"/>
</dbReference>
<sequence length="269" mass="30645">MTDPRSYTVRPIGFVRSPFVEKIQAPRQATVAEDVGATIEILPEFEHALADLEGFERIWVLFWFDRAESDGFRAKVLPPRSDRKRGVFATRSPHRPNPIGLSAVRLDRIEGRTLHVRDVDLLDGTPVLDLKPYLAYADAFPEAGAGWLEKKSDPIVTWEVRFSELAETQLAWISEQVAADPEGLRDAFDLRNRTQSALALGPEPHPYRRIKRTDEGDSILAIKDWRARFTFTDHTIEVRRFTSGYRSRELAKAKTPAEVMQRAFVARFG</sequence>
<evidence type="ECO:0000256" key="2">
    <source>
        <dbReference type="ARBA" id="ARBA00033753"/>
    </source>
</evidence>
<reference evidence="4 5" key="1">
    <citation type="submission" date="2015-08" db="EMBL/GenBank/DDBJ databases">
        <authorList>
            <person name="Babu N.S."/>
            <person name="Beckwith C.J."/>
            <person name="Beseler K.G."/>
            <person name="Brison A."/>
            <person name="Carone J.V."/>
            <person name="Caskin T.P."/>
            <person name="Diamond M."/>
            <person name="Durham M.E."/>
            <person name="Foxe J.M."/>
            <person name="Go M."/>
            <person name="Henderson B.A."/>
            <person name="Jones I.B."/>
            <person name="McGettigan J.A."/>
            <person name="Micheletti S.J."/>
            <person name="Nasrallah M.E."/>
            <person name="Ortiz D."/>
            <person name="Piller C.R."/>
            <person name="Privatt S.R."/>
            <person name="Schneider S.L."/>
            <person name="Sharp S."/>
            <person name="Smith T.C."/>
            <person name="Stanton J.D."/>
            <person name="Ullery H.E."/>
            <person name="Wilson R.J."/>
            <person name="Serrano M.G."/>
            <person name="Buck G."/>
            <person name="Lee V."/>
            <person name="Wang Y."/>
            <person name="Carvalho R."/>
            <person name="Voegtly L."/>
            <person name="Shi R."/>
            <person name="Duckworth R."/>
            <person name="Johnson A."/>
            <person name="Loviza R."/>
            <person name="Walstead R."/>
            <person name="Shah Z."/>
            <person name="Kiflezghi M."/>
            <person name="Wade K."/>
            <person name="Ball S.L."/>
            <person name="Bradley K.W."/>
            <person name="Asai D.J."/>
            <person name="Bowman C.A."/>
            <person name="Russell D.A."/>
            <person name="Pope W.H."/>
            <person name="Jacobs-Sera D."/>
            <person name="Hendrix R.W."/>
            <person name="Hatfull G.F."/>
        </authorList>
    </citation>
    <scope>NUCLEOTIDE SEQUENCE [LARGE SCALE GENOMIC DNA]</scope>
    <source>
        <strain evidence="4 5">DSM 27648</strain>
    </source>
</reference>